<dbReference type="RefSeq" id="WP_105040645.1">
    <property type="nucleotide sequence ID" value="NZ_PPSL01000005.1"/>
</dbReference>
<keyword evidence="1" id="KW-0732">Signal</keyword>
<proteinExistence type="predicted"/>
<gene>
    <name evidence="2" type="ORF">CJD36_018280</name>
</gene>
<comment type="caution">
    <text evidence="2">The sequence shown here is derived from an EMBL/GenBank/DDBJ whole genome shotgun (WGS) entry which is preliminary data.</text>
</comment>
<accession>A0A2S7SSI9</accession>
<evidence type="ECO:0000313" key="3">
    <source>
        <dbReference type="Proteomes" id="UP000239872"/>
    </source>
</evidence>
<organism evidence="2 3">
    <name type="scientific">Flavipsychrobacter stenotrophus</name>
    <dbReference type="NCBI Taxonomy" id="2077091"/>
    <lineage>
        <taxon>Bacteria</taxon>
        <taxon>Pseudomonadati</taxon>
        <taxon>Bacteroidota</taxon>
        <taxon>Chitinophagia</taxon>
        <taxon>Chitinophagales</taxon>
        <taxon>Chitinophagaceae</taxon>
        <taxon>Flavipsychrobacter</taxon>
    </lineage>
</organism>
<dbReference type="Proteomes" id="UP000239872">
    <property type="component" value="Unassembled WGS sequence"/>
</dbReference>
<dbReference type="PROSITE" id="PS51257">
    <property type="entry name" value="PROKAR_LIPOPROTEIN"/>
    <property type="match status" value="1"/>
</dbReference>
<reference evidence="2 3" key="1">
    <citation type="submission" date="2018-01" db="EMBL/GenBank/DDBJ databases">
        <title>A novel member of the phylum Bacteroidetes isolated from glacier ice.</title>
        <authorList>
            <person name="Liu Q."/>
            <person name="Xin Y.-H."/>
        </authorList>
    </citation>
    <scope>NUCLEOTIDE SEQUENCE [LARGE SCALE GENOMIC DNA]</scope>
    <source>
        <strain evidence="2 3">RB1R16</strain>
    </source>
</reference>
<evidence type="ECO:0008006" key="4">
    <source>
        <dbReference type="Google" id="ProtNLM"/>
    </source>
</evidence>
<dbReference type="AlphaFoldDB" id="A0A2S7SSI9"/>
<feature type="signal peptide" evidence="1">
    <location>
        <begin position="1"/>
        <end position="23"/>
    </location>
</feature>
<sequence length="170" mass="19078">MIKTTGYLIVLSLVLLTSCNQTQKVNCINRPDVYLMLGTGDTSVKMAYTALTLSAYKSGTNFTTLDSLVLNTGGTDTFKQSLIRIGAPYLSAVFDERDWIITFYPSGKQFKIRNITRHPKTEKMANDKVMDGVKCINGFSYYINDSLVNVPAQDVIYQLAAEEDIFILYR</sequence>
<evidence type="ECO:0000313" key="2">
    <source>
        <dbReference type="EMBL" id="PQJ09873.1"/>
    </source>
</evidence>
<protein>
    <recommendedName>
        <fullName evidence="4">Lipoprotein</fullName>
    </recommendedName>
</protein>
<evidence type="ECO:0000256" key="1">
    <source>
        <dbReference type="SAM" id="SignalP"/>
    </source>
</evidence>
<name>A0A2S7SSI9_9BACT</name>
<feature type="chain" id="PRO_5015666450" description="Lipoprotein" evidence="1">
    <location>
        <begin position="24"/>
        <end position="170"/>
    </location>
</feature>
<dbReference type="EMBL" id="PPSL01000005">
    <property type="protein sequence ID" value="PQJ09873.1"/>
    <property type="molecule type" value="Genomic_DNA"/>
</dbReference>
<keyword evidence="3" id="KW-1185">Reference proteome</keyword>